<name>A0AAV7TIV8_PLEWA</name>
<proteinExistence type="predicted"/>
<gene>
    <name evidence="1" type="ORF">NDU88_001349</name>
</gene>
<evidence type="ECO:0000313" key="2">
    <source>
        <dbReference type="Proteomes" id="UP001066276"/>
    </source>
</evidence>
<reference evidence="1" key="1">
    <citation type="journal article" date="2022" name="bioRxiv">
        <title>Sequencing and chromosome-scale assembly of the giantPleurodeles waltlgenome.</title>
        <authorList>
            <person name="Brown T."/>
            <person name="Elewa A."/>
            <person name="Iarovenko S."/>
            <person name="Subramanian E."/>
            <person name="Araus A.J."/>
            <person name="Petzold A."/>
            <person name="Susuki M."/>
            <person name="Suzuki K.-i.T."/>
            <person name="Hayashi T."/>
            <person name="Toyoda A."/>
            <person name="Oliveira C."/>
            <person name="Osipova E."/>
            <person name="Leigh N.D."/>
            <person name="Simon A."/>
            <person name="Yun M.H."/>
        </authorList>
    </citation>
    <scope>NUCLEOTIDE SEQUENCE</scope>
    <source>
        <strain evidence="1">20211129_DDA</strain>
        <tissue evidence="1">Liver</tissue>
    </source>
</reference>
<keyword evidence="2" id="KW-1185">Reference proteome</keyword>
<comment type="caution">
    <text evidence="1">The sequence shown here is derived from an EMBL/GenBank/DDBJ whole genome shotgun (WGS) entry which is preliminary data.</text>
</comment>
<dbReference type="EMBL" id="JANPWB010000006">
    <property type="protein sequence ID" value="KAJ1176066.1"/>
    <property type="molecule type" value="Genomic_DNA"/>
</dbReference>
<dbReference type="AlphaFoldDB" id="A0AAV7TIV8"/>
<evidence type="ECO:0000313" key="1">
    <source>
        <dbReference type="EMBL" id="KAJ1176066.1"/>
    </source>
</evidence>
<dbReference type="Proteomes" id="UP001066276">
    <property type="component" value="Chromosome 3_2"/>
</dbReference>
<organism evidence="1 2">
    <name type="scientific">Pleurodeles waltl</name>
    <name type="common">Iberian ribbed newt</name>
    <dbReference type="NCBI Taxonomy" id="8319"/>
    <lineage>
        <taxon>Eukaryota</taxon>
        <taxon>Metazoa</taxon>
        <taxon>Chordata</taxon>
        <taxon>Craniata</taxon>
        <taxon>Vertebrata</taxon>
        <taxon>Euteleostomi</taxon>
        <taxon>Amphibia</taxon>
        <taxon>Batrachia</taxon>
        <taxon>Caudata</taxon>
        <taxon>Salamandroidea</taxon>
        <taxon>Salamandridae</taxon>
        <taxon>Pleurodelinae</taxon>
        <taxon>Pleurodeles</taxon>
    </lineage>
</organism>
<accession>A0AAV7TIV8</accession>
<sequence length="230" mass="23906">MGAQAARRPRSPQGGPFFCPGRGYLANRATPAPFQSGRPLAPIQVHARVPISGRAAGPQGPAALPFDLLLRGLLSSAARGSAPAPAGALSQSVSAALSSIWVRPRVGPRPAQACSPSLLLGRQPLGILFYWVQSLAAILAAAGLTLNPPCLHKGPGRSAPAYSKGVRSTARLRAFGEKGHFSPVSVPSGRQLRSRSAPESRAPAEWWAAASGIRRLVLCRLRSGRLGIIG</sequence>
<protein>
    <submittedName>
        <fullName evidence="1">Uncharacterized protein</fullName>
    </submittedName>
</protein>